<protein>
    <submittedName>
        <fullName evidence="1">Uncharacterized protein</fullName>
    </submittedName>
</protein>
<accession>A0A9R1XGX9</accession>
<name>A0A9R1XGX9_LACSA</name>
<dbReference type="AlphaFoldDB" id="A0A9R1XGX9"/>
<reference evidence="1 2" key="1">
    <citation type="journal article" date="2017" name="Nat. Commun.">
        <title>Genome assembly with in vitro proximity ligation data and whole-genome triplication in lettuce.</title>
        <authorList>
            <person name="Reyes-Chin-Wo S."/>
            <person name="Wang Z."/>
            <person name="Yang X."/>
            <person name="Kozik A."/>
            <person name="Arikit S."/>
            <person name="Song C."/>
            <person name="Xia L."/>
            <person name="Froenicke L."/>
            <person name="Lavelle D.O."/>
            <person name="Truco M.J."/>
            <person name="Xia R."/>
            <person name="Zhu S."/>
            <person name="Xu C."/>
            <person name="Xu H."/>
            <person name="Xu X."/>
            <person name="Cox K."/>
            <person name="Korf I."/>
            <person name="Meyers B.C."/>
            <person name="Michelmore R.W."/>
        </authorList>
    </citation>
    <scope>NUCLEOTIDE SEQUENCE [LARGE SCALE GENOMIC DNA]</scope>
    <source>
        <strain evidence="2">cv. Salinas</strain>
        <tissue evidence="1">Seedlings</tissue>
    </source>
</reference>
<gene>
    <name evidence="1" type="ORF">LSAT_V11C400200880</name>
</gene>
<sequence>MIPLRVQDSTGTFGFSTAFYPGEINALKSLKLAFKISIKHFNVSKRNNQYSICRVSDDEKLIEELENKFTVSQIGTSQSFDIGEADFESQDNWILKVI</sequence>
<proteinExistence type="predicted"/>
<keyword evidence="2" id="KW-1185">Reference proteome</keyword>
<evidence type="ECO:0000313" key="2">
    <source>
        <dbReference type="Proteomes" id="UP000235145"/>
    </source>
</evidence>
<dbReference type="EMBL" id="NBSK02000004">
    <property type="protein sequence ID" value="KAJ0212541.1"/>
    <property type="molecule type" value="Genomic_DNA"/>
</dbReference>
<evidence type="ECO:0000313" key="1">
    <source>
        <dbReference type="EMBL" id="KAJ0212541.1"/>
    </source>
</evidence>
<organism evidence="1 2">
    <name type="scientific">Lactuca sativa</name>
    <name type="common">Garden lettuce</name>
    <dbReference type="NCBI Taxonomy" id="4236"/>
    <lineage>
        <taxon>Eukaryota</taxon>
        <taxon>Viridiplantae</taxon>
        <taxon>Streptophyta</taxon>
        <taxon>Embryophyta</taxon>
        <taxon>Tracheophyta</taxon>
        <taxon>Spermatophyta</taxon>
        <taxon>Magnoliopsida</taxon>
        <taxon>eudicotyledons</taxon>
        <taxon>Gunneridae</taxon>
        <taxon>Pentapetalae</taxon>
        <taxon>asterids</taxon>
        <taxon>campanulids</taxon>
        <taxon>Asterales</taxon>
        <taxon>Asteraceae</taxon>
        <taxon>Cichorioideae</taxon>
        <taxon>Cichorieae</taxon>
        <taxon>Lactucinae</taxon>
        <taxon>Lactuca</taxon>
    </lineage>
</organism>
<dbReference type="Proteomes" id="UP000235145">
    <property type="component" value="Unassembled WGS sequence"/>
</dbReference>
<comment type="caution">
    <text evidence="1">The sequence shown here is derived from an EMBL/GenBank/DDBJ whole genome shotgun (WGS) entry which is preliminary data.</text>
</comment>